<organism evidence="3 4">
    <name type="scientific">Actinokineospora terrae</name>
    <dbReference type="NCBI Taxonomy" id="155974"/>
    <lineage>
        <taxon>Bacteria</taxon>
        <taxon>Bacillati</taxon>
        <taxon>Actinomycetota</taxon>
        <taxon>Actinomycetes</taxon>
        <taxon>Pseudonocardiales</taxon>
        <taxon>Pseudonocardiaceae</taxon>
        <taxon>Actinokineospora</taxon>
    </lineage>
</organism>
<evidence type="ECO:0000313" key="4">
    <source>
        <dbReference type="Proteomes" id="UP000199051"/>
    </source>
</evidence>
<reference evidence="4" key="1">
    <citation type="submission" date="2016-10" db="EMBL/GenBank/DDBJ databases">
        <authorList>
            <person name="Varghese N."/>
            <person name="Submissions S."/>
        </authorList>
    </citation>
    <scope>NUCLEOTIDE SEQUENCE [LARGE SCALE GENOMIC DNA]</scope>
    <source>
        <strain evidence="4">DSM 44260</strain>
    </source>
</reference>
<keyword evidence="1" id="KW-0472">Membrane</keyword>
<accession>A0A1H9MJ35</accession>
<protein>
    <recommendedName>
        <fullName evidence="2">DUF3592 domain-containing protein</fullName>
    </recommendedName>
</protein>
<keyword evidence="4" id="KW-1185">Reference proteome</keyword>
<keyword evidence="1" id="KW-0812">Transmembrane</keyword>
<dbReference type="InterPro" id="IPR021994">
    <property type="entry name" value="DUF3592"/>
</dbReference>
<dbReference type="STRING" id="155974.SAMN04487818_102187"/>
<evidence type="ECO:0000256" key="1">
    <source>
        <dbReference type="SAM" id="Phobius"/>
    </source>
</evidence>
<sequence>MVDKVRRLSLTSLLHRKLDDIDERWTGPPPDGGIASKAVRRLLWRALIIGLVAVVCVVLSVVLYQAPSAHAESLLRDGTHTEGTVFVHVPRKGPKPRDAVYDVEYSAGGRELTRSYRGPDDKLIEDGARVDIVYDPDDPTDFQITGMPHETPVLGLFLIVLLLLTFCGFGFGALVGIPRWARRVGRAGPGDWRPGESTTVPGHRRVVVITFDDGNRTTLSLTRPVCRSIPSFHLGGPVLVAGTGTRITVLFVRGPVLAAARERPWR</sequence>
<dbReference type="EMBL" id="FOGI01000002">
    <property type="protein sequence ID" value="SER23704.1"/>
    <property type="molecule type" value="Genomic_DNA"/>
</dbReference>
<dbReference type="Proteomes" id="UP000199051">
    <property type="component" value="Unassembled WGS sequence"/>
</dbReference>
<gene>
    <name evidence="3" type="ORF">SAMN04487818_102187</name>
</gene>
<evidence type="ECO:0000259" key="2">
    <source>
        <dbReference type="Pfam" id="PF12158"/>
    </source>
</evidence>
<proteinExistence type="predicted"/>
<feature type="transmembrane region" description="Helical" evidence="1">
    <location>
        <begin position="42"/>
        <end position="66"/>
    </location>
</feature>
<feature type="domain" description="DUF3592" evidence="2">
    <location>
        <begin position="81"/>
        <end position="143"/>
    </location>
</feature>
<dbReference type="Pfam" id="PF12158">
    <property type="entry name" value="DUF3592"/>
    <property type="match status" value="1"/>
</dbReference>
<dbReference type="RefSeq" id="WP_092775138.1">
    <property type="nucleotide sequence ID" value="NZ_FOGI01000002.1"/>
</dbReference>
<dbReference type="AlphaFoldDB" id="A0A1H9MJ35"/>
<evidence type="ECO:0000313" key="3">
    <source>
        <dbReference type="EMBL" id="SER23704.1"/>
    </source>
</evidence>
<name>A0A1H9MJ35_9PSEU</name>
<feature type="transmembrane region" description="Helical" evidence="1">
    <location>
        <begin position="153"/>
        <end position="177"/>
    </location>
</feature>
<keyword evidence="1" id="KW-1133">Transmembrane helix</keyword>